<proteinExistence type="predicted"/>
<sequence length="288" mass="32550">MIRLSLFLFLNALSILSRGQCFEEVSKLIKPAGKAAFCEPVSASETAVRLSLINRTNCKNAQLFTVEKSLENGAAFYKVYAGKTEPIYSGKSYDGLMNSLNTHYKPVRNDVYLDLVNFGSKEEANIKSTCAVRLFENNKEVKINTLNRKYIPVDLQNDFFYKISSVSNIEVGEIVMKETAAHKKYYSSKISFFKGQKKMVFEVFADLKAAVRDCLNQFKSKLSNLSSKPSSLADIVSGVKSSIFKKHAISNKELIINFKNELSKSMLVKLMKIFTHSPEDRPENYEMC</sequence>
<accession>A0A7W8YSC2</accession>
<dbReference type="RefSeq" id="WP_183866930.1">
    <property type="nucleotide sequence ID" value="NZ_JACHCF010000004.1"/>
</dbReference>
<evidence type="ECO:0000313" key="1">
    <source>
        <dbReference type="EMBL" id="MBB5620928.1"/>
    </source>
</evidence>
<comment type="caution">
    <text evidence="1">The sequence shown here is derived from an EMBL/GenBank/DDBJ whole genome shotgun (WGS) entry which is preliminary data.</text>
</comment>
<organism evidence="1 2">
    <name type="scientific">Pedobacter cryoconitis</name>
    <dbReference type="NCBI Taxonomy" id="188932"/>
    <lineage>
        <taxon>Bacteria</taxon>
        <taxon>Pseudomonadati</taxon>
        <taxon>Bacteroidota</taxon>
        <taxon>Sphingobacteriia</taxon>
        <taxon>Sphingobacteriales</taxon>
        <taxon>Sphingobacteriaceae</taxon>
        <taxon>Pedobacter</taxon>
    </lineage>
</organism>
<reference evidence="1 2" key="1">
    <citation type="submission" date="2020-08" db="EMBL/GenBank/DDBJ databases">
        <title>Genomic Encyclopedia of Type Strains, Phase IV (KMG-V): Genome sequencing to study the core and pangenomes of soil and plant-associated prokaryotes.</title>
        <authorList>
            <person name="Whitman W."/>
        </authorList>
    </citation>
    <scope>NUCLEOTIDE SEQUENCE [LARGE SCALE GENOMIC DNA]</scope>
    <source>
        <strain evidence="1 2">MP7CTX6</strain>
    </source>
</reference>
<name>A0A7W8YSC2_9SPHI</name>
<evidence type="ECO:0000313" key="2">
    <source>
        <dbReference type="Proteomes" id="UP000537718"/>
    </source>
</evidence>
<protein>
    <submittedName>
        <fullName evidence="1">Uncharacterized protein</fullName>
    </submittedName>
</protein>
<dbReference type="EMBL" id="JACHCF010000004">
    <property type="protein sequence ID" value="MBB5620928.1"/>
    <property type="molecule type" value="Genomic_DNA"/>
</dbReference>
<gene>
    <name evidence="1" type="ORF">HDE69_001981</name>
</gene>
<dbReference type="AlphaFoldDB" id="A0A7W8YSC2"/>
<dbReference type="Proteomes" id="UP000537718">
    <property type="component" value="Unassembled WGS sequence"/>
</dbReference>